<sequence>MYTLITAATSAQAYKLKNSLNSENVILGDYLELPALMLKNANMIKLPNPASDSYAHEMLTLCLDKNISTLYVLTEIEKVNLKPSETLFNEYGIAIVDGP</sequence>
<accession>A0A0X8X0N3</accession>
<dbReference type="AlphaFoldDB" id="A0A0X8X0N3"/>
<keyword evidence="2" id="KW-1185">Reference proteome</keyword>
<dbReference type="EMBL" id="AP017313">
    <property type="protein sequence ID" value="BAU53646.1"/>
    <property type="molecule type" value="Genomic_DNA"/>
</dbReference>
<evidence type="ECO:0000313" key="1">
    <source>
        <dbReference type="EMBL" id="BAU53646.1"/>
    </source>
</evidence>
<dbReference type="OrthoDB" id="707775at2"/>
<protein>
    <submittedName>
        <fullName evidence="1">Uncharacterized protein</fullName>
    </submittedName>
</protein>
<reference evidence="1 2" key="1">
    <citation type="submission" date="2015-12" db="EMBL/GenBank/DDBJ databases">
        <title>Genome sequence of Mucilaginibacter gotjawali.</title>
        <authorList>
            <person name="Lee J.S."/>
            <person name="Lee K.C."/>
            <person name="Kim K.K."/>
            <person name="Lee B.W."/>
        </authorList>
    </citation>
    <scope>NUCLEOTIDE SEQUENCE [LARGE SCALE GENOMIC DNA]</scope>
    <source>
        <strain evidence="1 2">SA3-7</strain>
    </source>
</reference>
<gene>
    <name evidence="1" type="ORF">MgSA37_01815</name>
</gene>
<evidence type="ECO:0000313" key="2">
    <source>
        <dbReference type="Proteomes" id="UP000218263"/>
    </source>
</evidence>
<organism evidence="1 2">
    <name type="scientific">Mucilaginibacter gotjawali</name>
    <dbReference type="NCBI Taxonomy" id="1550579"/>
    <lineage>
        <taxon>Bacteria</taxon>
        <taxon>Pseudomonadati</taxon>
        <taxon>Bacteroidota</taxon>
        <taxon>Sphingobacteriia</taxon>
        <taxon>Sphingobacteriales</taxon>
        <taxon>Sphingobacteriaceae</taxon>
        <taxon>Mucilaginibacter</taxon>
    </lineage>
</organism>
<dbReference type="RefSeq" id="WP_096351300.1">
    <property type="nucleotide sequence ID" value="NZ_AP017313.1"/>
</dbReference>
<dbReference type="Proteomes" id="UP000218263">
    <property type="component" value="Chromosome"/>
</dbReference>
<name>A0A0X8X0N3_9SPHI</name>
<dbReference type="Gene3D" id="3.40.50.20">
    <property type="match status" value="1"/>
</dbReference>
<dbReference type="KEGG" id="mgot:MgSA37_01815"/>
<proteinExistence type="predicted"/>